<proteinExistence type="predicted"/>
<dbReference type="OrthoDB" id="9793058at2"/>
<sequence length="205" mass="22707">MVYPELQKTLDALDWEQPRRGARAEALNKLIGVVKDAAHRGSTLNLNFICTHNSRRSHFSQIWARVAAVYFGFDKVQCYSGGTAETQVYPKVLDTLVQQGMQIKALSHSSNPVYAVKYEGDAMPMLSFSKLYDHPFNPEHNFSAIMVCTDADEACPIIAGANAKIQLPYTDPKISDGTPAQSDVYAACSLTIAQEMFYVFSKAKT</sequence>
<dbReference type="PANTHER" id="PTHR43428">
    <property type="entry name" value="ARSENATE REDUCTASE"/>
    <property type="match status" value="1"/>
</dbReference>
<comment type="caution">
    <text evidence="1">The sequence shown here is derived from an EMBL/GenBank/DDBJ whole genome shotgun (WGS) entry which is preliminary data.</text>
</comment>
<dbReference type="EMBL" id="MBTA01000001">
    <property type="protein sequence ID" value="RKD20469.1"/>
    <property type="molecule type" value="Genomic_DNA"/>
</dbReference>
<evidence type="ECO:0000313" key="2">
    <source>
        <dbReference type="Proteomes" id="UP000283433"/>
    </source>
</evidence>
<dbReference type="RefSeq" id="WP_120180388.1">
    <property type="nucleotide sequence ID" value="NZ_MBTA01000001.1"/>
</dbReference>
<protein>
    <submittedName>
        <fullName evidence="1">Protein-tyrosine-phosphatase</fullName>
    </submittedName>
</protein>
<dbReference type="AlphaFoldDB" id="A0A419SCE0"/>
<evidence type="ECO:0000313" key="1">
    <source>
        <dbReference type="EMBL" id="RKD20469.1"/>
    </source>
</evidence>
<accession>A0A419SCE0</accession>
<reference evidence="1 2" key="1">
    <citation type="submission" date="2016-07" db="EMBL/GenBank/DDBJ databases">
        <title>Genome of Pelobium manganitolerans.</title>
        <authorList>
            <person name="Wu S."/>
            <person name="Wang G."/>
        </authorList>
    </citation>
    <scope>NUCLEOTIDE SEQUENCE [LARGE SCALE GENOMIC DNA]</scope>
    <source>
        <strain evidence="1 2">YS-25</strain>
    </source>
</reference>
<gene>
    <name evidence="1" type="ORF">BCY91_01220</name>
</gene>
<keyword evidence="2" id="KW-1185">Reference proteome</keyword>
<organism evidence="1 2">
    <name type="scientific">Pelobium manganitolerans</name>
    <dbReference type="NCBI Taxonomy" id="1842495"/>
    <lineage>
        <taxon>Bacteria</taxon>
        <taxon>Pseudomonadati</taxon>
        <taxon>Bacteroidota</taxon>
        <taxon>Sphingobacteriia</taxon>
        <taxon>Sphingobacteriales</taxon>
        <taxon>Sphingobacteriaceae</taxon>
        <taxon>Pelobium</taxon>
    </lineage>
</organism>
<dbReference type="Proteomes" id="UP000283433">
    <property type="component" value="Unassembled WGS sequence"/>
</dbReference>
<dbReference type="Gene3D" id="3.40.50.2300">
    <property type="match status" value="1"/>
</dbReference>
<name>A0A419SCE0_9SPHI</name>
<dbReference type="InterPro" id="IPR036196">
    <property type="entry name" value="Ptyr_pPase_sf"/>
</dbReference>
<dbReference type="SUPFAM" id="SSF52788">
    <property type="entry name" value="Phosphotyrosine protein phosphatases I"/>
    <property type="match status" value="1"/>
</dbReference>
<dbReference type="PANTHER" id="PTHR43428:SF1">
    <property type="entry name" value="ARSENATE REDUCTASE"/>
    <property type="match status" value="1"/>
</dbReference>